<dbReference type="PANTHER" id="PTHR14211:SF7">
    <property type="entry name" value="RIBOSOME BIOGENESIS PROTEIN NOP53"/>
    <property type="match status" value="1"/>
</dbReference>
<protein>
    <recommendedName>
        <fullName evidence="2 5">Ribosome biogenesis protein NOP53</fullName>
    </recommendedName>
</protein>
<dbReference type="STRING" id="763407.A0A167R2V5"/>
<dbReference type="InParanoid" id="A0A167R2V5"/>
<name>A0A167R2V5_PHYB8</name>
<evidence type="ECO:0000256" key="6">
    <source>
        <dbReference type="SAM" id="MobiDB-lite"/>
    </source>
</evidence>
<evidence type="ECO:0000313" key="7">
    <source>
        <dbReference type="EMBL" id="OAD80717.1"/>
    </source>
</evidence>
<dbReference type="GO" id="GO:0005654">
    <property type="term" value="C:nucleoplasm"/>
    <property type="evidence" value="ECO:0007669"/>
    <property type="project" value="UniProtKB-SubCell"/>
</dbReference>
<dbReference type="GeneID" id="28995290"/>
<keyword evidence="3 5" id="KW-0690">Ribosome biogenesis</keyword>
<evidence type="ECO:0000256" key="1">
    <source>
        <dbReference type="ARBA" id="ARBA00008838"/>
    </source>
</evidence>
<dbReference type="PIRSF" id="PIRSF017302">
    <property type="entry name" value="Gltscr2"/>
    <property type="match status" value="1"/>
</dbReference>
<feature type="compositionally biased region" description="Basic and acidic residues" evidence="6">
    <location>
        <begin position="266"/>
        <end position="277"/>
    </location>
</feature>
<accession>A0A167R2V5</accession>
<dbReference type="OrthoDB" id="5072at2759"/>
<dbReference type="RefSeq" id="XP_018298757.1">
    <property type="nucleotide sequence ID" value="XM_018434384.1"/>
</dbReference>
<dbReference type="GO" id="GO:0005730">
    <property type="term" value="C:nucleolus"/>
    <property type="evidence" value="ECO:0007669"/>
    <property type="project" value="UniProtKB-SubCell"/>
</dbReference>
<keyword evidence="8" id="KW-1185">Reference proteome</keyword>
<dbReference type="GO" id="GO:0008097">
    <property type="term" value="F:5S rRNA binding"/>
    <property type="evidence" value="ECO:0007669"/>
    <property type="project" value="TreeGrafter"/>
</dbReference>
<feature type="compositionally biased region" description="Basic and acidic residues" evidence="6">
    <location>
        <begin position="286"/>
        <end position="302"/>
    </location>
</feature>
<feature type="compositionally biased region" description="Low complexity" evidence="6">
    <location>
        <begin position="99"/>
        <end position="111"/>
    </location>
</feature>
<organism evidence="7 8">
    <name type="scientific">Phycomyces blakesleeanus (strain ATCC 8743b / DSM 1359 / FGSC 10004 / NBRC 33097 / NRRL 1555)</name>
    <dbReference type="NCBI Taxonomy" id="763407"/>
    <lineage>
        <taxon>Eukaryota</taxon>
        <taxon>Fungi</taxon>
        <taxon>Fungi incertae sedis</taxon>
        <taxon>Mucoromycota</taxon>
        <taxon>Mucoromycotina</taxon>
        <taxon>Mucoromycetes</taxon>
        <taxon>Mucorales</taxon>
        <taxon>Phycomycetaceae</taxon>
        <taxon>Phycomyces</taxon>
    </lineage>
</organism>
<evidence type="ECO:0000256" key="4">
    <source>
        <dbReference type="ARBA" id="ARBA00023242"/>
    </source>
</evidence>
<dbReference type="Proteomes" id="UP000077315">
    <property type="component" value="Unassembled WGS sequence"/>
</dbReference>
<dbReference type="FunCoup" id="A0A167R2V5">
    <property type="interactions" value="449"/>
</dbReference>
<dbReference type="EMBL" id="KV440971">
    <property type="protein sequence ID" value="OAD80717.1"/>
    <property type="molecule type" value="Genomic_DNA"/>
</dbReference>
<feature type="region of interest" description="Disordered" evidence="6">
    <location>
        <begin position="91"/>
        <end position="150"/>
    </location>
</feature>
<evidence type="ECO:0000256" key="3">
    <source>
        <dbReference type="ARBA" id="ARBA00022517"/>
    </source>
</evidence>
<reference evidence="8" key="1">
    <citation type="submission" date="2015-06" db="EMBL/GenBank/DDBJ databases">
        <title>Expansion of signal transduction pathways in fungi by whole-genome duplication.</title>
        <authorList>
            <consortium name="DOE Joint Genome Institute"/>
            <person name="Corrochano L.M."/>
            <person name="Kuo A."/>
            <person name="Marcet-Houben M."/>
            <person name="Polaino S."/>
            <person name="Salamov A."/>
            <person name="Villalobos J.M."/>
            <person name="Alvarez M.I."/>
            <person name="Avalos J."/>
            <person name="Benito E.P."/>
            <person name="Benoit I."/>
            <person name="Burger G."/>
            <person name="Camino L.P."/>
            <person name="Canovas D."/>
            <person name="Cerda-Olmedo E."/>
            <person name="Cheng J.-F."/>
            <person name="Dominguez A."/>
            <person name="Elias M."/>
            <person name="Eslava A.P."/>
            <person name="Glaser F."/>
            <person name="Grimwood J."/>
            <person name="Gutierrez G."/>
            <person name="Heitman J."/>
            <person name="Henrissat B."/>
            <person name="Iturriaga E.A."/>
            <person name="Lang B.F."/>
            <person name="Lavin J.L."/>
            <person name="Lee S."/>
            <person name="Li W."/>
            <person name="Lindquist E."/>
            <person name="Lopez-Garcia S."/>
            <person name="Luque E.M."/>
            <person name="Marcos A.T."/>
            <person name="Martin J."/>
            <person name="McCluskey K."/>
            <person name="Medina H.R."/>
            <person name="Miralles-Duran A."/>
            <person name="Miyazaki A."/>
            <person name="Munoz-Torres E."/>
            <person name="Oguiza J.A."/>
            <person name="Ohm R."/>
            <person name="Olmedo M."/>
            <person name="Orejas M."/>
            <person name="Ortiz-Castellanos L."/>
            <person name="Pisabarro A.G."/>
            <person name="Rodriguez-Romero J."/>
            <person name="Ruiz-Herrera J."/>
            <person name="Ruiz-Vazquez R."/>
            <person name="Sanz C."/>
            <person name="Schackwitz W."/>
            <person name="Schmutz J."/>
            <person name="Shahriari M."/>
            <person name="Shelest E."/>
            <person name="Silva-Franco F."/>
            <person name="Soanes D."/>
            <person name="Syed K."/>
            <person name="Tagua V.G."/>
            <person name="Talbot N.J."/>
            <person name="Thon M."/>
            <person name="De vries R.P."/>
            <person name="Wiebenga A."/>
            <person name="Yadav J.S."/>
            <person name="Braun E.L."/>
            <person name="Baker S."/>
            <person name="Garre V."/>
            <person name="Horwitz B."/>
            <person name="Torres-Martinez S."/>
            <person name="Idnurm A."/>
            <person name="Herrera-Estrella A."/>
            <person name="Gabaldon T."/>
            <person name="Grigoriev I.V."/>
        </authorList>
    </citation>
    <scope>NUCLEOTIDE SEQUENCE [LARGE SCALE GENOMIC DNA]</scope>
    <source>
        <strain evidence="8">NRRL 1555(-)</strain>
    </source>
</reference>
<dbReference type="PANTHER" id="PTHR14211">
    <property type="entry name" value="GLIOMA SUPPRESSOR CANDIDATE REGION GENE 2"/>
    <property type="match status" value="1"/>
</dbReference>
<sequence length="431" mass="49392">MSAENTAKIAKAQPSRKGKKAWRKNIDITGVEDGLEVLRSEERVRGKTTPLEDHQLFTIDTVGDSKVKRQLAKDKPLKVDEILAERSAVPAVNGRALRSSAKPASKGKPSKYTLEKVEKIAKRKAEESAAPVKKKNKSSQTNTYDLWADAPVEEKNPYLEDVRTHKAKAPATMEHTPKALVNHVNVVVPDAGASYNPSMEEHQKLLDKAHSVELKKVEAAKKLDEQLAYRKELDDLAHELEEHNAHVNGETVEDEEETAISADATEAEKKKQNEIRKTRTKRNKERKAQLERALREKKQHERNIRKQIDKLEAIEEELAQRYADLENLSTKRDAHREAEALAGKKRLGKHYVQEMSIEVQLQDELSETLRQLKPEGNIFRDRFVSIQERNIIEPRVPVQKHTKYKPKAYERRSYKNFDAEQARFYAKTDKK</sequence>
<dbReference type="GO" id="GO:0006364">
    <property type="term" value="P:rRNA processing"/>
    <property type="evidence" value="ECO:0007669"/>
    <property type="project" value="TreeGrafter"/>
</dbReference>
<dbReference type="InterPro" id="IPR011687">
    <property type="entry name" value="Nop53/GLTSCR2"/>
</dbReference>
<comment type="subcellular location">
    <subcellularLocation>
        <location evidence="5">Nucleus</location>
        <location evidence="5">Nucleolus</location>
    </subcellularLocation>
    <subcellularLocation>
        <location evidence="5">Nucleus</location>
        <location evidence="5">Nucleoplasm</location>
    </subcellularLocation>
</comment>
<evidence type="ECO:0000313" key="8">
    <source>
        <dbReference type="Proteomes" id="UP000077315"/>
    </source>
</evidence>
<comment type="similarity">
    <text evidence="1 5">Belongs to the NOP53 family.</text>
</comment>
<gene>
    <name evidence="7" type="ORF">PHYBLDRAFT_161357</name>
</gene>
<dbReference type="AlphaFoldDB" id="A0A167R2V5"/>
<dbReference type="Pfam" id="PF07767">
    <property type="entry name" value="Nop53"/>
    <property type="match status" value="1"/>
</dbReference>
<dbReference type="GO" id="GO:0000027">
    <property type="term" value="P:ribosomal large subunit assembly"/>
    <property type="evidence" value="ECO:0007669"/>
    <property type="project" value="UniProtKB-UniRule"/>
</dbReference>
<keyword evidence="4 5" id="KW-0539">Nucleus</keyword>
<feature type="region of interest" description="Disordered" evidence="6">
    <location>
        <begin position="1"/>
        <end position="21"/>
    </location>
</feature>
<feature type="region of interest" description="Disordered" evidence="6">
    <location>
        <begin position="249"/>
        <end position="302"/>
    </location>
</feature>
<comment type="function">
    <text evidence="5">May play a role in ribosome biogenesis.</text>
</comment>
<evidence type="ECO:0000256" key="5">
    <source>
        <dbReference type="PIRNR" id="PIRNR017302"/>
    </source>
</evidence>
<proteinExistence type="inferred from homology"/>
<evidence type="ECO:0000256" key="2">
    <source>
        <dbReference type="ARBA" id="ARBA00018339"/>
    </source>
</evidence>
<dbReference type="VEuPathDB" id="FungiDB:PHYBLDRAFT_161357"/>
<feature type="compositionally biased region" description="Basic and acidic residues" evidence="6">
    <location>
        <begin position="113"/>
        <end position="127"/>
    </location>
</feature>